<accession>A0A397IS72</accession>
<keyword evidence="1" id="KW-0472">Membrane</keyword>
<keyword evidence="3" id="KW-1185">Reference proteome</keyword>
<evidence type="ECO:0000313" key="3">
    <source>
        <dbReference type="Proteomes" id="UP000266861"/>
    </source>
</evidence>
<keyword evidence="1" id="KW-1133">Transmembrane helix</keyword>
<dbReference type="Proteomes" id="UP000266861">
    <property type="component" value="Unassembled WGS sequence"/>
</dbReference>
<feature type="transmembrane region" description="Helical" evidence="1">
    <location>
        <begin position="89"/>
        <end position="114"/>
    </location>
</feature>
<evidence type="ECO:0000256" key="1">
    <source>
        <dbReference type="SAM" id="Phobius"/>
    </source>
</evidence>
<evidence type="ECO:0000313" key="2">
    <source>
        <dbReference type="EMBL" id="RHZ78839.1"/>
    </source>
</evidence>
<gene>
    <name evidence="2" type="ORF">Glove_155g103</name>
</gene>
<protein>
    <submittedName>
        <fullName evidence="2">Uncharacterized protein</fullName>
    </submittedName>
</protein>
<comment type="caution">
    <text evidence="2">The sequence shown here is derived from an EMBL/GenBank/DDBJ whole genome shotgun (WGS) entry which is preliminary data.</text>
</comment>
<organism evidence="2 3">
    <name type="scientific">Diversispora epigaea</name>
    <dbReference type="NCBI Taxonomy" id="1348612"/>
    <lineage>
        <taxon>Eukaryota</taxon>
        <taxon>Fungi</taxon>
        <taxon>Fungi incertae sedis</taxon>
        <taxon>Mucoromycota</taxon>
        <taxon>Glomeromycotina</taxon>
        <taxon>Glomeromycetes</taxon>
        <taxon>Diversisporales</taxon>
        <taxon>Diversisporaceae</taxon>
        <taxon>Diversispora</taxon>
    </lineage>
</organism>
<dbReference type="EMBL" id="PQFF01000146">
    <property type="protein sequence ID" value="RHZ78839.1"/>
    <property type="molecule type" value="Genomic_DNA"/>
</dbReference>
<proteinExistence type="predicted"/>
<dbReference type="AlphaFoldDB" id="A0A397IS72"/>
<reference evidence="2 3" key="1">
    <citation type="submission" date="2018-08" db="EMBL/GenBank/DDBJ databases">
        <title>Genome and evolution of the arbuscular mycorrhizal fungus Diversispora epigaea (formerly Glomus versiforme) and its bacterial endosymbionts.</title>
        <authorList>
            <person name="Sun X."/>
            <person name="Fei Z."/>
            <person name="Harrison M."/>
        </authorList>
    </citation>
    <scope>NUCLEOTIDE SEQUENCE [LARGE SCALE GENOMIC DNA]</scope>
    <source>
        <strain evidence="2 3">IT104</strain>
    </source>
</reference>
<name>A0A397IS72_9GLOM</name>
<feature type="transmembrane region" description="Helical" evidence="1">
    <location>
        <begin position="48"/>
        <end position="68"/>
    </location>
</feature>
<sequence>MIYSKAFNGGRSGGKFGARGGSKIIISLNHIYKEDPSRYQNLVVGESLLVFLNVLIIFMSKILYFGAASGTTASNADIVGPDKIFMFKVMKVMVVIFIQKIRICDILELIYYYLSDELKFLVLLIRSKNNNDNNNNNDISSSKIGNIGNNKY</sequence>
<keyword evidence="1" id="KW-0812">Transmembrane</keyword>